<dbReference type="eggNOG" id="COG4687">
    <property type="taxonomic scope" value="Bacteria"/>
</dbReference>
<sequence>MIESLSSKIDLTINASSFSGITSYGKVLVGDKSFEYYNDRNVNDYIQIPWEEVEYIAAQVFFKRWITRFVIFTKRNGKFSFSTKDNKKTLKVVSNYIDKSKMVKSKTFLEVIILGFKRLIKRR</sequence>
<dbReference type="Proteomes" id="UP000002072">
    <property type="component" value="Chromosome"/>
</dbReference>
<dbReference type="Pfam" id="PF06115">
    <property type="entry name" value="DUF956"/>
    <property type="match status" value="1"/>
</dbReference>
<accession>D1AVI9</accession>
<proteinExistence type="predicted"/>
<dbReference type="STRING" id="519441.Smon_1298"/>
<dbReference type="EMBL" id="CP001779">
    <property type="protein sequence ID" value="ACZ01749.1"/>
    <property type="molecule type" value="Genomic_DNA"/>
</dbReference>
<dbReference type="RefSeq" id="WP_012859295.1">
    <property type="nucleotide sequence ID" value="NC_013515.1"/>
</dbReference>
<reference evidence="1 2" key="1">
    <citation type="journal article" date="2009" name="Stand. Genomic Sci.">
        <title>Complete genome sequence of Streptobacillus moniliformis type strain (9901T).</title>
        <authorList>
            <person name="Nolan M."/>
            <person name="Gronow S."/>
            <person name="Lapidus A."/>
            <person name="Ivanova N."/>
            <person name="Copeland A."/>
            <person name="Lucas S."/>
            <person name="Del Rio T.G."/>
            <person name="Chen F."/>
            <person name="Tice H."/>
            <person name="Pitluck S."/>
            <person name="Cheng J.F."/>
            <person name="Sims D."/>
            <person name="Meincke L."/>
            <person name="Bruce D."/>
            <person name="Goodwin L."/>
            <person name="Brettin T."/>
            <person name="Han C."/>
            <person name="Detter J.C."/>
            <person name="Ovchinikova G."/>
            <person name="Pati A."/>
            <person name="Mavromatis K."/>
            <person name="Mikhailova N."/>
            <person name="Chen A."/>
            <person name="Palaniappan K."/>
            <person name="Land M."/>
            <person name="Hauser L."/>
            <person name="Chang Y.J."/>
            <person name="Jeffries C.D."/>
            <person name="Rohde M."/>
            <person name="Sproer C."/>
            <person name="Goker M."/>
            <person name="Bristow J."/>
            <person name="Eisen J.A."/>
            <person name="Markowitz V."/>
            <person name="Hugenholtz P."/>
            <person name="Kyrpides N.C."/>
            <person name="Klenk H.P."/>
            <person name="Chain P."/>
        </authorList>
    </citation>
    <scope>NUCLEOTIDE SEQUENCE [LARGE SCALE GENOMIC DNA]</scope>
    <source>
        <strain evidence="2">ATCC 14647 / DSM 12112 / NCTC 10651 / 9901</strain>
    </source>
</reference>
<gene>
    <name evidence="1" type="ordered locus">Smon_1298</name>
</gene>
<evidence type="ECO:0008006" key="3">
    <source>
        <dbReference type="Google" id="ProtNLM"/>
    </source>
</evidence>
<evidence type="ECO:0000313" key="2">
    <source>
        <dbReference type="Proteomes" id="UP000002072"/>
    </source>
</evidence>
<keyword evidence="2" id="KW-1185">Reference proteome</keyword>
<dbReference type="OrthoDB" id="1646215at2"/>
<dbReference type="AlphaFoldDB" id="D1AVI9"/>
<organism evidence="1 2">
    <name type="scientific">Streptobacillus moniliformis (strain ATCC 14647 / DSM 12112 / NCTC 10651 / 9901)</name>
    <dbReference type="NCBI Taxonomy" id="519441"/>
    <lineage>
        <taxon>Bacteria</taxon>
        <taxon>Fusobacteriati</taxon>
        <taxon>Fusobacteriota</taxon>
        <taxon>Fusobacteriia</taxon>
        <taxon>Fusobacteriales</taxon>
        <taxon>Leptotrichiaceae</taxon>
        <taxon>Streptobacillus</taxon>
    </lineage>
</organism>
<evidence type="ECO:0000313" key="1">
    <source>
        <dbReference type="EMBL" id="ACZ01749.1"/>
    </source>
</evidence>
<dbReference type="InterPro" id="IPR010360">
    <property type="entry name" value="DUF956"/>
</dbReference>
<dbReference type="PIRSF" id="PIRSF021265">
    <property type="entry name" value="DUF956"/>
    <property type="match status" value="1"/>
</dbReference>
<dbReference type="KEGG" id="smf:Smon_1298"/>
<dbReference type="GeneID" id="29674027"/>
<dbReference type="HOGENOM" id="CLU_132588_0_0_0"/>
<name>D1AVI9_STRM9</name>
<protein>
    <recommendedName>
        <fullName evidence="3">DUF956 family protein</fullName>
    </recommendedName>
</protein>